<dbReference type="InterPro" id="IPR016980">
    <property type="entry name" value="S-AdoMet-dep_MeTrfase_Alr7345"/>
</dbReference>
<reference evidence="2" key="2">
    <citation type="submission" date="2022-08" db="EMBL/GenBank/DDBJ databases">
        <authorList>
            <person name="Dong C."/>
        </authorList>
    </citation>
    <scope>NUCLEOTIDE SEQUENCE</scope>
    <source>
        <strain evidence="2">59MF3M-4</strain>
    </source>
</reference>
<dbReference type="SUPFAM" id="SSF53335">
    <property type="entry name" value="S-adenosyl-L-methionine-dependent methyltransferases"/>
    <property type="match status" value="1"/>
</dbReference>
<name>A0A9X2WCZ7_9GAMM</name>
<keyword evidence="3" id="KW-1185">Reference proteome</keyword>
<reference evidence="2" key="1">
    <citation type="journal article" date="2022" name="Front. Microbiol.">
        <title>Genome-based taxonomic rearrangement of Oceanobacter-related bacteria including the description of Thalassolituus hydrocarbonoclasticus sp. nov. and Thalassolituus pacificus sp. nov. and emended description of the genus Thalassolituus.</title>
        <authorList>
            <person name="Dong C."/>
            <person name="Wei L."/>
            <person name="Wang J."/>
            <person name="Lai Q."/>
            <person name="Huang Z."/>
            <person name="Shao Z."/>
        </authorList>
    </citation>
    <scope>NUCLEOTIDE SEQUENCE</scope>
    <source>
        <strain evidence="2">59MF3M-4</strain>
    </source>
</reference>
<feature type="signal peptide" evidence="1">
    <location>
        <begin position="1"/>
        <end position="30"/>
    </location>
</feature>
<evidence type="ECO:0000256" key="1">
    <source>
        <dbReference type="SAM" id="SignalP"/>
    </source>
</evidence>
<keyword evidence="2" id="KW-0489">Methyltransferase</keyword>
<feature type="chain" id="PRO_5040790202" evidence="1">
    <location>
        <begin position="31"/>
        <end position="285"/>
    </location>
</feature>
<dbReference type="RefSeq" id="WP_260975055.1">
    <property type="nucleotide sequence ID" value="NZ_JAOANI010000012.1"/>
</dbReference>
<organism evidence="2 3">
    <name type="scientific">Thalassolituus pacificus</name>
    <dbReference type="NCBI Taxonomy" id="2975440"/>
    <lineage>
        <taxon>Bacteria</taxon>
        <taxon>Pseudomonadati</taxon>
        <taxon>Pseudomonadota</taxon>
        <taxon>Gammaproteobacteria</taxon>
        <taxon>Oceanospirillales</taxon>
        <taxon>Oceanospirillaceae</taxon>
        <taxon>Thalassolituus</taxon>
    </lineage>
</organism>
<gene>
    <name evidence="2" type="ORF">NYR02_03740</name>
</gene>
<keyword evidence="1" id="KW-0732">Signal</keyword>
<dbReference type="EMBL" id="JAOANI010000012">
    <property type="protein sequence ID" value="MCT7358134.1"/>
    <property type="molecule type" value="Genomic_DNA"/>
</dbReference>
<evidence type="ECO:0000313" key="2">
    <source>
        <dbReference type="EMBL" id="MCT7358134.1"/>
    </source>
</evidence>
<protein>
    <submittedName>
        <fullName evidence="2">Methyltransferase</fullName>
    </submittedName>
</protein>
<dbReference type="GO" id="GO:0008168">
    <property type="term" value="F:methyltransferase activity"/>
    <property type="evidence" value="ECO:0007669"/>
    <property type="project" value="UniProtKB-KW"/>
</dbReference>
<dbReference type="Gene3D" id="3.40.50.150">
    <property type="entry name" value="Vaccinia Virus protein VP39"/>
    <property type="match status" value="1"/>
</dbReference>
<accession>A0A9X2WCZ7</accession>
<dbReference type="Proteomes" id="UP001147830">
    <property type="component" value="Unassembled WGS sequence"/>
</dbReference>
<evidence type="ECO:0000313" key="3">
    <source>
        <dbReference type="Proteomes" id="UP001147830"/>
    </source>
</evidence>
<dbReference type="AlphaFoldDB" id="A0A9X2WCZ7"/>
<dbReference type="GO" id="GO:0032259">
    <property type="term" value="P:methylation"/>
    <property type="evidence" value="ECO:0007669"/>
    <property type="project" value="UniProtKB-KW"/>
</dbReference>
<dbReference type="PIRSF" id="PIRSF031679">
    <property type="entry name" value="Mtase_Alr7345_prd"/>
    <property type="match status" value="1"/>
</dbReference>
<dbReference type="InterPro" id="IPR029063">
    <property type="entry name" value="SAM-dependent_MTases_sf"/>
</dbReference>
<comment type="caution">
    <text evidence="2">The sequence shown here is derived from an EMBL/GenBank/DDBJ whole genome shotgun (WGS) entry which is preliminary data.</text>
</comment>
<keyword evidence="2" id="KW-0808">Transferase</keyword>
<proteinExistence type="predicted"/>
<sequence length="285" mass="31598">MAAINAIYSTLLLTLGAALTASISSCSSPANNLNATSQSGDNTAIVIDNSVRPAADSARDRYRHPVETLAFFQLEPQHTVVEIWPGGGWYSRILAPYLQADGRYIAAHWAADSPVAFFRNSRAAFDQEFTQPEQPYGPVRVLILEPPRQNQLTADIQADRILTFRNVHNWMRNHQEQAIFDSMFAALRAGGILGVVEHRAPPGFSRDDMVKSGYVSESYVQQLAENAGFVLEARSEVNANTADSKDYPDGVWTLPPSLRLGETNKARYLTIGESDRMTLRFRKPL</sequence>